<dbReference type="EMBL" id="JAAIJQ010000111">
    <property type="protein sequence ID" value="NEV64787.1"/>
    <property type="molecule type" value="Genomic_DNA"/>
</dbReference>
<proteinExistence type="predicted"/>
<dbReference type="AlphaFoldDB" id="A0A6M0K7Z6"/>
<accession>A0A6M0K7Z6</accession>
<keyword evidence="2" id="KW-1185">Reference proteome</keyword>
<dbReference type="RefSeq" id="WP_164455880.1">
    <property type="nucleotide sequence ID" value="NZ_JAAIJQ010000111.1"/>
</dbReference>
<comment type="caution">
    <text evidence="1">The sequence shown here is derived from an EMBL/GenBank/DDBJ whole genome shotgun (WGS) entry which is preliminary data.</text>
</comment>
<gene>
    <name evidence="1" type="ORF">G3446_23450</name>
</gene>
<evidence type="ECO:0000313" key="2">
    <source>
        <dbReference type="Proteomes" id="UP000483379"/>
    </source>
</evidence>
<sequence length="82" mass="9051">MLRRHQPKRSIAIGGVESREAVETLFAAAERGVGPGQRHTLACLRPIFRANLLISASMFGDILEALLVQFFLIACFLDRVIA</sequence>
<dbReference type="Proteomes" id="UP000483379">
    <property type="component" value="Unassembled WGS sequence"/>
</dbReference>
<name>A0A6M0K7Z6_9GAMM</name>
<protein>
    <submittedName>
        <fullName evidence="1">Uncharacterized protein</fullName>
    </submittedName>
</protein>
<organism evidence="1 2">
    <name type="scientific">Thiorhodococcus minor</name>
    <dbReference type="NCBI Taxonomy" id="57489"/>
    <lineage>
        <taxon>Bacteria</taxon>
        <taxon>Pseudomonadati</taxon>
        <taxon>Pseudomonadota</taxon>
        <taxon>Gammaproteobacteria</taxon>
        <taxon>Chromatiales</taxon>
        <taxon>Chromatiaceae</taxon>
        <taxon>Thiorhodococcus</taxon>
    </lineage>
</organism>
<reference evidence="1 2" key="1">
    <citation type="submission" date="2020-02" db="EMBL/GenBank/DDBJ databases">
        <title>Genome sequences of Thiorhodococcus mannitoliphagus and Thiorhodococcus minor, purple sulfur photosynthetic bacteria in the gammaproteobacterial family, Chromatiaceae.</title>
        <authorList>
            <person name="Aviles F.A."/>
            <person name="Meyer T.E."/>
            <person name="Kyndt J.A."/>
        </authorList>
    </citation>
    <scope>NUCLEOTIDE SEQUENCE [LARGE SCALE GENOMIC DNA]</scope>
    <source>
        <strain evidence="1 2">DSM 11518</strain>
    </source>
</reference>
<evidence type="ECO:0000313" key="1">
    <source>
        <dbReference type="EMBL" id="NEV64787.1"/>
    </source>
</evidence>